<dbReference type="EMBL" id="JACBZH010000001">
    <property type="protein sequence ID" value="NYH92453.1"/>
    <property type="molecule type" value="Genomic_DNA"/>
</dbReference>
<evidence type="ECO:0000259" key="1">
    <source>
        <dbReference type="Pfam" id="PF19266"/>
    </source>
</evidence>
<accession>A0A852ZJN4</accession>
<evidence type="ECO:0000313" key="2">
    <source>
        <dbReference type="EMBL" id="NYH92453.1"/>
    </source>
</evidence>
<feature type="domain" description="Contractile injection system tube protein N-terminal" evidence="1">
    <location>
        <begin position="18"/>
        <end position="149"/>
    </location>
</feature>
<gene>
    <name evidence="2" type="ORF">F4554_005091</name>
</gene>
<proteinExistence type="predicted"/>
<reference evidence="2 3" key="1">
    <citation type="submission" date="2020-07" db="EMBL/GenBank/DDBJ databases">
        <title>Sequencing the genomes of 1000 actinobacteria strains.</title>
        <authorList>
            <person name="Klenk H.-P."/>
        </authorList>
    </citation>
    <scope>NUCLEOTIDE SEQUENCE [LARGE SCALE GENOMIC DNA]</scope>
    <source>
        <strain evidence="2 3">DSM 18448</strain>
    </source>
</reference>
<dbReference type="AlphaFoldDB" id="A0A852ZJN4"/>
<sequence length="227" mass="25174">MGQELAKAVVTLLGGRNSGRAIEVLFNPTEYSVEYSATFQEAAPPGLSSPIIQFVNGNAQVLTMDLLFDTYTDGGGADVTATTRPFLDMVAIDGDLHAPPPVEFRWGSFAFRAVVSKITQKLTMFRSDGIPVRATLSVTFKQYKTIAEQLEDPRRNSADKTKRRVFEAHDSIWLLAAREYGEVRYWRLIAKENDIDDPRRIEAGRVLVLPPIDRADPKEAADADRGA</sequence>
<organism evidence="2 3">
    <name type="scientific">Actinopolymorpha rutila</name>
    <dbReference type="NCBI Taxonomy" id="446787"/>
    <lineage>
        <taxon>Bacteria</taxon>
        <taxon>Bacillati</taxon>
        <taxon>Actinomycetota</taxon>
        <taxon>Actinomycetes</taxon>
        <taxon>Propionibacteriales</taxon>
        <taxon>Actinopolymorphaceae</taxon>
        <taxon>Actinopolymorpha</taxon>
    </lineage>
</organism>
<dbReference type="RefSeq" id="WP_179789880.1">
    <property type="nucleotide sequence ID" value="NZ_BAAARR010000005.1"/>
</dbReference>
<name>A0A852ZJN4_9ACTN</name>
<keyword evidence="3" id="KW-1185">Reference proteome</keyword>
<dbReference type="Pfam" id="PF19266">
    <property type="entry name" value="CIS_tube"/>
    <property type="match status" value="1"/>
</dbReference>
<evidence type="ECO:0000313" key="3">
    <source>
        <dbReference type="Proteomes" id="UP000579605"/>
    </source>
</evidence>
<dbReference type="Proteomes" id="UP000579605">
    <property type="component" value="Unassembled WGS sequence"/>
</dbReference>
<dbReference type="Gene3D" id="3.10.350.10">
    <property type="entry name" value="LysM domain"/>
    <property type="match status" value="1"/>
</dbReference>
<comment type="caution">
    <text evidence="2">The sequence shown here is derived from an EMBL/GenBank/DDBJ whole genome shotgun (WGS) entry which is preliminary data.</text>
</comment>
<dbReference type="InterPro" id="IPR036779">
    <property type="entry name" value="LysM_dom_sf"/>
</dbReference>
<protein>
    <submittedName>
        <fullName evidence="2">Nucleoid-associated protein YgaU</fullName>
    </submittedName>
</protein>
<dbReference type="InterPro" id="IPR045361">
    <property type="entry name" value="CIS_tube_prot_N"/>
</dbReference>